<dbReference type="RefSeq" id="WP_262435447.1">
    <property type="nucleotide sequence ID" value="NZ_JACRTF010000001.1"/>
</dbReference>
<dbReference type="Pfam" id="PF06180">
    <property type="entry name" value="CbiK"/>
    <property type="match status" value="2"/>
</dbReference>
<keyword evidence="3" id="KW-1185">Reference proteome</keyword>
<organism evidence="2 3">
    <name type="scientific">Jilunia laotingensis</name>
    <dbReference type="NCBI Taxonomy" id="2763675"/>
    <lineage>
        <taxon>Bacteria</taxon>
        <taxon>Pseudomonadati</taxon>
        <taxon>Bacteroidota</taxon>
        <taxon>Bacteroidia</taxon>
        <taxon>Bacteroidales</taxon>
        <taxon>Bacteroidaceae</taxon>
        <taxon>Jilunia</taxon>
    </lineage>
</organism>
<comment type="caution">
    <text evidence="2">The sequence shown here is derived from an EMBL/GenBank/DDBJ whole genome shotgun (WGS) entry which is preliminary data.</text>
</comment>
<evidence type="ECO:0000313" key="2">
    <source>
        <dbReference type="EMBL" id="MBC8594354.1"/>
    </source>
</evidence>
<dbReference type="PROSITE" id="PS51257">
    <property type="entry name" value="PROKAR_LIPOPROTEIN"/>
    <property type="match status" value="1"/>
</dbReference>
<feature type="chain" id="PRO_5038801417" evidence="1">
    <location>
        <begin position="24"/>
        <end position="372"/>
    </location>
</feature>
<dbReference type="Gene3D" id="3.40.50.1400">
    <property type="match status" value="2"/>
</dbReference>
<gene>
    <name evidence="2" type="ORF">H8744_14120</name>
</gene>
<dbReference type="EMBL" id="JACRTF010000001">
    <property type="protein sequence ID" value="MBC8594354.1"/>
    <property type="molecule type" value="Genomic_DNA"/>
</dbReference>
<protein>
    <submittedName>
        <fullName evidence="2">Sirohydrochlorin cobaltochelatase</fullName>
    </submittedName>
</protein>
<sequence>MKQMKYYLMAAMMLATSAGFTSCGDDDEDNTTNPVEALARDSKTKNTAILLCTFGSTYEESVKTYEAIEKDFKDKYGSVADIYLSFTSRTCVNRVYESTGIDRVEPDYWLEALGKAGYERVAVQSLHVIPGEEYASLMGTDVKKKFMIEKFPHVKVLKSPNLLSDDEDVEKVAQYLYDDYQKELADKKNIVLFMGHGNPDGVYQHANDMYTKVENSLQTKAINKNVFVGTVDYGSMLFCPEDWKSDEMNPRDMADTYIYKKLINYVNGGKFSDYTIYLVPFMSIAGDHAHNDMWGQDEEKVDAVPEADCSWRQKLEKMGFNINTSEESHKDSYKNCTIKGLGDRANIRAIWLQHMTERWNDEDEWTTGEDYQ</sequence>
<evidence type="ECO:0000256" key="1">
    <source>
        <dbReference type="SAM" id="SignalP"/>
    </source>
</evidence>
<proteinExistence type="predicted"/>
<feature type="signal peptide" evidence="1">
    <location>
        <begin position="1"/>
        <end position="23"/>
    </location>
</feature>
<dbReference type="InterPro" id="IPR010388">
    <property type="entry name" value="Anaerobic_Co-chelatase"/>
</dbReference>
<dbReference type="AlphaFoldDB" id="A0A926F9J6"/>
<reference evidence="2" key="1">
    <citation type="submission" date="2020-08" db="EMBL/GenBank/DDBJ databases">
        <title>Genome public.</title>
        <authorList>
            <person name="Liu C."/>
            <person name="Sun Q."/>
        </authorList>
    </citation>
    <scope>NUCLEOTIDE SEQUENCE</scope>
    <source>
        <strain evidence="2">N12</strain>
    </source>
</reference>
<dbReference type="Proteomes" id="UP000651085">
    <property type="component" value="Unassembled WGS sequence"/>
</dbReference>
<evidence type="ECO:0000313" key="3">
    <source>
        <dbReference type="Proteomes" id="UP000651085"/>
    </source>
</evidence>
<dbReference type="GO" id="GO:0016852">
    <property type="term" value="F:sirohydrochlorin cobaltochelatase activity"/>
    <property type="evidence" value="ECO:0007669"/>
    <property type="project" value="InterPro"/>
</dbReference>
<name>A0A926F9J6_9BACT</name>
<dbReference type="SUPFAM" id="SSF53800">
    <property type="entry name" value="Chelatase"/>
    <property type="match status" value="1"/>
</dbReference>
<accession>A0A926F9J6</accession>
<keyword evidence="1" id="KW-0732">Signal</keyword>
<dbReference type="GO" id="GO:0019251">
    <property type="term" value="P:anaerobic cobalamin biosynthetic process"/>
    <property type="evidence" value="ECO:0007669"/>
    <property type="project" value="InterPro"/>
</dbReference>